<comment type="subunit">
    <text evidence="10">Carboxypeptidase II is a dimer, where each monomer is composed of two chains linked by a disulfide bond.</text>
</comment>
<dbReference type="OMA" id="DMLWYGH"/>
<evidence type="ECO:0000256" key="4">
    <source>
        <dbReference type="ARBA" id="ARBA00022670"/>
    </source>
</evidence>
<evidence type="ECO:0000256" key="9">
    <source>
        <dbReference type="ARBA" id="ARBA00023180"/>
    </source>
</evidence>
<evidence type="ECO:0000256" key="3">
    <source>
        <dbReference type="ARBA" id="ARBA00022645"/>
    </source>
</evidence>
<evidence type="ECO:0000256" key="10">
    <source>
        <dbReference type="ARBA" id="ARBA00064289"/>
    </source>
</evidence>
<dbReference type="Proteomes" id="UP000011116">
    <property type="component" value="Chromosome 7H"/>
</dbReference>
<dbReference type="GeneID" id="123412362"/>
<dbReference type="PANTHER" id="PTHR11802:SF258">
    <property type="entry name" value="CARBOXYPEPTIDASE"/>
    <property type="match status" value="1"/>
</dbReference>
<dbReference type="FunFam" id="3.40.50.1820:FF:000013">
    <property type="entry name" value="Carboxypeptidase"/>
    <property type="match status" value="1"/>
</dbReference>
<dbReference type="SUPFAM" id="SSF53474">
    <property type="entry name" value="alpha/beta-Hydrolases"/>
    <property type="match status" value="1"/>
</dbReference>
<feature type="region of interest" description="Disordered" evidence="12">
    <location>
        <begin position="321"/>
        <end position="349"/>
    </location>
</feature>
<dbReference type="EC" id="3.4.16.-" evidence="11"/>
<dbReference type="GO" id="GO:0006508">
    <property type="term" value="P:proteolysis"/>
    <property type="evidence" value="ECO:0007669"/>
    <property type="project" value="UniProtKB-KW"/>
</dbReference>
<dbReference type="RefSeq" id="XP_044961247.1">
    <property type="nucleotide sequence ID" value="XM_045105312.1"/>
</dbReference>
<dbReference type="FunFam" id="3.40.50.11320:FF:000001">
    <property type="entry name" value="Carboxypeptidase"/>
    <property type="match status" value="1"/>
</dbReference>
<dbReference type="Pfam" id="PF00450">
    <property type="entry name" value="Peptidase_S10"/>
    <property type="match status" value="1"/>
</dbReference>
<dbReference type="GO" id="GO:0004185">
    <property type="term" value="F:serine-type carboxypeptidase activity"/>
    <property type="evidence" value="ECO:0000318"/>
    <property type="project" value="GO_Central"/>
</dbReference>
<keyword evidence="6 11" id="KW-0378">Hydrolase</keyword>
<evidence type="ECO:0000313" key="14">
    <source>
        <dbReference type="Proteomes" id="UP000011116"/>
    </source>
</evidence>
<proteinExistence type="inferred from homology"/>
<organism evidence="13 14">
    <name type="scientific">Hordeum vulgare subsp. vulgare</name>
    <name type="common">Domesticated barley</name>
    <dbReference type="NCBI Taxonomy" id="112509"/>
    <lineage>
        <taxon>Eukaryota</taxon>
        <taxon>Viridiplantae</taxon>
        <taxon>Streptophyta</taxon>
        <taxon>Embryophyta</taxon>
        <taxon>Tracheophyta</taxon>
        <taxon>Spermatophyta</taxon>
        <taxon>Magnoliopsida</taxon>
        <taxon>Liliopsida</taxon>
        <taxon>Poales</taxon>
        <taxon>Poaceae</taxon>
        <taxon>BOP clade</taxon>
        <taxon>Pooideae</taxon>
        <taxon>Triticodae</taxon>
        <taxon>Triticeae</taxon>
        <taxon>Hordeinae</taxon>
        <taxon>Hordeum</taxon>
    </lineage>
</organism>
<dbReference type="PRINTS" id="PR00724">
    <property type="entry name" value="CRBOXYPTASEC"/>
</dbReference>
<reference evidence="14" key="1">
    <citation type="journal article" date="2012" name="Nature">
        <title>A physical, genetic and functional sequence assembly of the barley genome.</title>
        <authorList>
            <consortium name="The International Barley Genome Sequencing Consortium"/>
            <person name="Mayer K.F."/>
            <person name="Waugh R."/>
            <person name="Brown J.W."/>
            <person name="Schulman A."/>
            <person name="Langridge P."/>
            <person name="Platzer M."/>
            <person name="Fincher G.B."/>
            <person name="Muehlbauer G.J."/>
            <person name="Sato K."/>
            <person name="Close T.J."/>
            <person name="Wise R.P."/>
            <person name="Stein N."/>
        </authorList>
    </citation>
    <scope>NUCLEOTIDE SEQUENCE [LARGE SCALE GENOMIC DNA]</scope>
    <source>
        <strain evidence="14">cv. Morex</strain>
    </source>
</reference>
<reference evidence="13" key="3">
    <citation type="submission" date="2022-01" db="UniProtKB">
        <authorList>
            <consortium name="EnsemblPlants"/>
        </authorList>
    </citation>
    <scope>IDENTIFICATION</scope>
    <source>
        <strain evidence="13">subsp. vulgare</strain>
    </source>
</reference>
<evidence type="ECO:0000256" key="2">
    <source>
        <dbReference type="ARBA" id="ARBA00009431"/>
    </source>
</evidence>
<feature type="signal peptide" evidence="11">
    <location>
        <begin position="1"/>
        <end position="26"/>
    </location>
</feature>
<dbReference type="Gene3D" id="6.10.250.940">
    <property type="match status" value="1"/>
</dbReference>
<dbReference type="AlphaFoldDB" id="A0A8I7BF50"/>
<dbReference type="KEGG" id="hvg:123412362"/>
<accession>A0A8I7BF50</accession>
<keyword evidence="14" id="KW-1185">Reference proteome</keyword>
<evidence type="ECO:0000256" key="11">
    <source>
        <dbReference type="RuleBase" id="RU361156"/>
    </source>
</evidence>
<dbReference type="SMR" id="A0A8I7BF50"/>
<sequence length="507" mass="56006">MTMSRAAAVVLLLAVALVSTTTTVAAARHHHHHHHGGFGKVFDRQEADLVEALPGQPAGLGVRQFSGYVTVNETHGRALFYWFFEATHDVSSKPLVLWLNGGPGCSSLGFGALEELGPLLIQNGTPELRLNPHAWNKEANLLFLEQPAGVGFSYTNTTADLERFGDDLAANDAYTFLVNWFERFPQFKGHDFYIAGESYAGHYVPHLAEKIVEQNKKVHKSKHINFKGFMIGNAAIDEASDNRGMVDYAWDHAVISDELYDAINANCRFDQAGNSSDFSSSGQNPPNAACDRAMNGFYEAFDHIDIYSLYTPACTANPSGAGAAGQLPRRLHRSSATQSDNSRPLRPRYNSYDPCLDNYVADYLNRRDVQDALHANTTGSIPYAWTACSDPLFQHWKDSPASTLPVIKRMVDAGLRVWVYSGDTDARVPVSSTRQALRKLGLKTLKQWREWFTSDQVGGYQVDYDGLTFVTIRGAGHMVPTVTPVQARQLFAHFLAAKELPPKPIVA</sequence>
<dbReference type="InterPro" id="IPR029058">
    <property type="entry name" value="AB_hydrolase_fold"/>
</dbReference>
<keyword evidence="7" id="KW-0865">Zymogen</keyword>
<evidence type="ECO:0000256" key="5">
    <source>
        <dbReference type="ARBA" id="ARBA00022729"/>
    </source>
</evidence>
<evidence type="ECO:0000256" key="1">
    <source>
        <dbReference type="ARBA" id="ARBA00001003"/>
    </source>
</evidence>
<dbReference type="InterPro" id="IPR018202">
    <property type="entry name" value="Ser_caboxypep_ser_AS"/>
</dbReference>
<dbReference type="Gramene" id="HORVU.MOREX.r3.7HG0724400.1">
    <property type="protein sequence ID" value="HORVU.MOREX.r3.7HG0724400.1"/>
    <property type="gene ID" value="HORVU.MOREX.r3.7HG0724400"/>
</dbReference>
<comment type="catalytic activity">
    <reaction evidence="1">
        <text>Preferential release of a C-terminal arginine or lysine residue.</text>
        <dbReference type="EC" id="3.4.16.6"/>
    </reaction>
</comment>
<dbReference type="InterPro" id="IPR033124">
    <property type="entry name" value="Ser_caboxypep_his_AS"/>
</dbReference>
<keyword evidence="9" id="KW-0325">Glycoprotein</keyword>
<protein>
    <recommendedName>
        <fullName evidence="11">Carboxypeptidase</fullName>
        <ecNumber evidence="11">3.4.16.-</ecNumber>
    </recommendedName>
</protein>
<reference evidence="13" key="2">
    <citation type="submission" date="2020-10" db="EMBL/GenBank/DDBJ databases">
        <authorList>
            <person name="Scholz U."/>
            <person name="Mascher M."/>
            <person name="Fiebig A."/>
        </authorList>
    </citation>
    <scope>NUCLEOTIDE SEQUENCE [LARGE SCALE GENOMIC DNA]</scope>
    <source>
        <strain evidence="13">cv. Morex</strain>
    </source>
</reference>
<dbReference type="Gene3D" id="3.40.50.1820">
    <property type="entry name" value="alpha/beta hydrolase"/>
    <property type="match status" value="1"/>
</dbReference>
<dbReference type="FunFam" id="3.40.50.12670:FF:000002">
    <property type="entry name" value="Carboxypeptidase"/>
    <property type="match status" value="1"/>
</dbReference>
<evidence type="ECO:0000256" key="7">
    <source>
        <dbReference type="ARBA" id="ARBA00023145"/>
    </source>
</evidence>
<evidence type="ECO:0000256" key="12">
    <source>
        <dbReference type="SAM" id="MobiDB-lite"/>
    </source>
</evidence>
<comment type="similarity">
    <text evidence="2 11">Belongs to the peptidase S10 family.</text>
</comment>
<dbReference type="Gene3D" id="3.40.50.11320">
    <property type="match status" value="1"/>
</dbReference>
<dbReference type="PROSITE" id="PS00131">
    <property type="entry name" value="CARBOXYPEPT_SER_SER"/>
    <property type="match status" value="1"/>
</dbReference>
<dbReference type="PROSITE" id="PS00560">
    <property type="entry name" value="CARBOXYPEPT_SER_HIS"/>
    <property type="match status" value="1"/>
</dbReference>
<dbReference type="OrthoDB" id="443318at2759"/>
<dbReference type="InterPro" id="IPR001563">
    <property type="entry name" value="Peptidase_S10"/>
</dbReference>
<evidence type="ECO:0000256" key="6">
    <source>
        <dbReference type="ARBA" id="ARBA00022801"/>
    </source>
</evidence>
<keyword evidence="8" id="KW-1015">Disulfide bond</keyword>
<name>A0A8I7BF50_HORVV</name>
<keyword evidence="5 11" id="KW-0732">Signal</keyword>
<dbReference type="EnsemblPlants" id="HORVU.MOREX.r3.7HG0724400.1">
    <property type="protein sequence ID" value="HORVU.MOREX.r3.7HG0724400.1"/>
    <property type="gene ID" value="HORVU.MOREX.r3.7HG0724400"/>
</dbReference>
<evidence type="ECO:0000256" key="8">
    <source>
        <dbReference type="ARBA" id="ARBA00023157"/>
    </source>
</evidence>
<dbReference type="Gramene" id="HORVU.MOREX.r2.7HG0600740.1">
    <property type="protein sequence ID" value="HORVU.MOREX.r2.7HG0600740.1"/>
    <property type="gene ID" value="HORVU.MOREX.r2.7HG0600740"/>
</dbReference>
<keyword evidence="3 11" id="KW-0121">Carboxypeptidase</keyword>
<evidence type="ECO:0000313" key="13">
    <source>
        <dbReference type="EnsemblPlants" id="HORVU.MOREX.r3.7HG0724400.1"/>
    </source>
</evidence>
<feature type="chain" id="PRO_5035336847" description="Carboxypeptidase" evidence="11">
    <location>
        <begin position="27"/>
        <end position="507"/>
    </location>
</feature>
<gene>
    <name evidence="13" type="primary">LOC123412362</name>
</gene>
<dbReference type="PANTHER" id="PTHR11802">
    <property type="entry name" value="SERINE PROTEASE FAMILY S10 SERINE CARBOXYPEPTIDASE"/>
    <property type="match status" value="1"/>
</dbReference>
<keyword evidence="4 11" id="KW-0645">Protease</keyword>